<evidence type="ECO:0000313" key="2">
    <source>
        <dbReference type="EMBL" id="CAE1301676.1"/>
    </source>
</evidence>
<dbReference type="EMBL" id="CAHIKZ030003547">
    <property type="protein sequence ID" value="CAE1301676.1"/>
    <property type="molecule type" value="Genomic_DNA"/>
</dbReference>
<name>A0A812DJ20_ACAPH</name>
<sequence>MYLSISLSICFLSFVLFILLILHTDSPFSYMSLLIPFSPYSLFFISCSFFFSFFSFFNPILFPLSSRIRVRHSSQVTLSRYCIVLPPHNSHSLLPFINGCSIQFLSHPPSFSTAYFFADITATNSKASAAAFSNDVLLRLHCTLPTKIIHSFSSFVMIFLSFLPACLSQFFY</sequence>
<accession>A0A812DJ20</accession>
<dbReference type="AlphaFoldDB" id="A0A812DJ20"/>
<keyword evidence="3" id="KW-1185">Reference proteome</keyword>
<keyword evidence="1" id="KW-0472">Membrane</keyword>
<evidence type="ECO:0000256" key="1">
    <source>
        <dbReference type="SAM" id="Phobius"/>
    </source>
</evidence>
<gene>
    <name evidence="2" type="ORF">SPHA_54556</name>
</gene>
<protein>
    <submittedName>
        <fullName evidence="2">Uncharacterized protein</fullName>
    </submittedName>
</protein>
<evidence type="ECO:0000313" key="3">
    <source>
        <dbReference type="Proteomes" id="UP000597762"/>
    </source>
</evidence>
<keyword evidence="1" id="KW-1133">Transmembrane helix</keyword>
<feature type="transmembrane region" description="Helical" evidence="1">
    <location>
        <begin position="148"/>
        <end position="171"/>
    </location>
</feature>
<comment type="caution">
    <text evidence="2">The sequence shown here is derived from an EMBL/GenBank/DDBJ whole genome shotgun (WGS) entry which is preliminary data.</text>
</comment>
<proteinExistence type="predicted"/>
<organism evidence="2 3">
    <name type="scientific">Acanthosepion pharaonis</name>
    <name type="common">Pharaoh cuttlefish</name>
    <name type="synonym">Sepia pharaonis</name>
    <dbReference type="NCBI Taxonomy" id="158019"/>
    <lineage>
        <taxon>Eukaryota</taxon>
        <taxon>Metazoa</taxon>
        <taxon>Spiralia</taxon>
        <taxon>Lophotrochozoa</taxon>
        <taxon>Mollusca</taxon>
        <taxon>Cephalopoda</taxon>
        <taxon>Coleoidea</taxon>
        <taxon>Decapodiformes</taxon>
        <taxon>Sepiida</taxon>
        <taxon>Sepiina</taxon>
        <taxon>Sepiidae</taxon>
        <taxon>Acanthosepion</taxon>
    </lineage>
</organism>
<keyword evidence="1" id="KW-0812">Transmembrane</keyword>
<dbReference type="Proteomes" id="UP000597762">
    <property type="component" value="Unassembled WGS sequence"/>
</dbReference>
<reference evidence="2" key="1">
    <citation type="submission" date="2021-01" db="EMBL/GenBank/DDBJ databases">
        <authorList>
            <person name="Li R."/>
            <person name="Bekaert M."/>
        </authorList>
    </citation>
    <scope>NUCLEOTIDE SEQUENCE</scope>
    <source>
        <strain evidence="2">Farmed</strain>
    </source>
</reference>
<feature type="transmembrane region" description="Helical" evidence="1">
    <location>
        <begin position="40"/>
        <end position="62"/>
    </location>
</feature>